<keyword evidence="13" id="KW-0325">Glycoprotein</keyword>
<evidence type="ECO:0000256" key="12">
    <source>
        <dbReference type="ARBA" id="ARBA00023157"/>
    </source>
</evidence>
<feature type="repeat" description="NHL" evidence="19">
    <location>
        <begin position="506"/>
        <end position="538"/>
    </location>
</feature>
<keyword evidence="11" id="KW-0503">Monooxygenase</keyword>
<evidence type="ECO:0008006" key="25">
    <source>
        <dbReference type="Google" id="ProtNLM"/>
    </source>
</evidence>
<evidence type="ECO:0000256" key="19">
    <source>
        <dbReference type="PROSITE-ProRule" id="PRU00504"/>
    </source>
</evidence>
<dbReference type="Pfam" id="PF01082">
    <property type="entry name" value="Cu2_monooxygen"/>
    <property type="match status" value="1"/>
</dbReference>
<feature type="binding site" evidence="17">
    <location>
        <position position="93"/>
    </location>
    <ligand>
        <name>Cu(2+)</name>
        <dbReference type="ChEBI" id="CHEBI:29036"/>
        <label>1</label>
        <note>catalytic</note>
    </ligand>
</feature>
<evidence type="ECO:0000313" key="24">
    <source>
        <dbReference type="Proteomes" id="UP000015101"/>
    </source>
</evidence>
<dbReference type="InterPro" id="IPR001258">
    <property type="entry name" value="NHL_repeat"/>
</dbReference>
<dbReference type="PANTHER" id="PTHR10680">
    <property type="entry name" value="PEPTIDYL-GLYCINE ALPHA-AMIDATING MONOOXYGENASE"/>
    <property type="match status" value="1"/>
</dbReference>
<gene>
    <name evidence="23" type="primary">20217064</name>
    <name evidence="22" type="ORF">HELRODRAFT_90150</name>
</gene>
<dbReference type="PANTHER" id="PTHR10680:SF14">
    <property type="entry name" value="PEPTIDYL-GLYCINE ALPHA-AMIDATING MONOOXYGENASE"/>
    <property type="match status" value="1"/>
</dbReference>
<evidence type="ECO:0000256" key="2">
    <source>
        <dbReference type="ARBA" id="ARBA00001947"/>
    </source>
</evidence>
<organism evidence="23 24">
    <name type="scientific">Helobdella robusta</name>
    <name type="common">Californian leech</name>
    <dbReference type="NCBI Taxonomy" id="6412"/>
    <lineage>
        <taxon>Eukaryota</taxon>
        <taxon>Metazoa</taxon>
        <taxon>Spiralia</taxon>
        <taxon>Lophotrochozoa</taxon>
        <taxon>Annelida</taxon>
        <taxon>Clitellata</taxon>
        <taxon>Hirudinea</taxon>
        <taxon>Rhynchobdellida</taxon>
        <taxon>Glossiphoniidae</taxon>
        <taxon>Helobdella</taxon>
    </lineage>
</organism>
<keyword evidence="24" id="KW-1185">Reference proteome</keyword>
<proteinExistence type="inferred from homology"/>
<feature type="binding site" evidence="17">
    <location>
        <position position="295"/>
    </location>
    <ligand>
        <name>Cu(2+)</name>
        <dbReference type="ChEBI" id="CHEBI:29036"/>
        <label>1</label>
        <note>catalytic</note>
    </ligand>
</feature>
<evidence type="ECO:0000256" key="5">
    <source>
        <dbReference type="ARBA" id="ARBA00022723"/>
    </source>
</evidence>
<dbReference type="Gene3D" id="2.120.10.30">
    <property type="entry name" value="TolB, C-terminal domain"/>
    <property type="match status" value="1"/>
</dbReference>
<keyword evidence="15" id="KW-0511">Multifunctional enzyme</keyword>
<evidence type="ECO:0000256" key="6">
    <source>
        <dbReference type="ARBA" id="ARBA00022729"/>
    </source>
</evidence>
<evidence type="ECO:0000256" key="8">
    <source>
        <dbReference type="ARBA" id="ARBA00022833"/>
    </source>
</evidence>
<comment type="cofactor">
    <cofactor evidence="2">
        <name>Zn(2+)</name>
        <dbReference type="ChEBI" id="CHEBI:29105"/>
    </cofactor>
</comment>
<feature type="binding site" evidence="17">
    <location>
        <position position="155"/>
    </location>
    <ligand>
        <name>Cu(2+)</name>
        <dbReference type="ChEBI" id="CHEBI:29036"/>
        <label>1</label>
        <note>catalytic</note>
    </ligand>
</feature>
<evidence type="ECO:0000313" key="23">
    <source>
        <dbReference type="EnsemblMetazoa" id="HelroP90150"/>
    </source>
</evidence>
<comment type="catalytic activity">
    <reaction evidence="1">
        <text>a [peptide]-C-terminal (2S)-2-hydroxyglycine = a [peptide]-C-terminal amide + glyoxylate</text>
        <dbReference type="Rhea" id="RHEA:20924"/>
        <dbReference type="Rhea" id="RHEA-COMP:13485"/>
        <dbReference type="Rhea" id="RHEA-COMP:15321"/>
        <dbReference type="ChEBI" id="CHEBI:36655"/>
        <dbReference type="ChEBI" id="CHEBI:137001"/>
        <dbReference type="ChEBI" id="CHEBI:142768"/>
        <dbReference type="EC" id="4.3.2.5"/>
    </reaction>
</comment>
<name>T1G7L7_HELRO</name>
<keyword evidence="9" id="KW-0560">Oxidoreductase</keyword>
<comment type="catalytic activity">
    <reaction evidence="16">
        <text>a [peptide]-C-terminal glycine + 2 L-ascorbate + O2 = a [peptide]-C-terminal (2S)-2-hydroxyglycine + 2 monodehydro-L-ascorbate radical + H2O</text>
        <dbReference type="Rhea" id="RHEA:21452"/>
        <dbReference type="Rhea" id="RHEA-COMP:13486"/>
        <dbReference type="Rhea" id="RHEA-COMP:15321"/>
        <dbReference type="ChEBI" id="CHEBI:15377"/>
        <dbReference type="ChEBI" id="CHEBI:15379"/>
        <dbReference type="ChEBI" id="CHEBI:38290"/>
        <dbReference type="ChEBI" id="CHEBI:59513"/>
        <dbReference type="ChEBI" id="CHEBI:137000"/>
        <dbReference type="ChEBI" id="CHEBI:142768"/>
        <dbReference type="EC" id="1.14.17.3"/>
    </reaction>
</comment>
<evidence type="ECO:0000256" key="1">
    <source>
        <dbReference type="ARBA" id="ARBA00000686"/>
    </source>
</evidence>
<reference evidence="24" key="1">
    <citation type="submission" date="2012-12" db="EMBL/GenBank/DDBJ databases">
        <authorList>
            <person name="Hellsten U."/>
            <person name="Grimwood J."/>
            <person name="Chapman J.A."/>
            <person name="Shapiro H."/>
            <person name="Aerts A."/>
            <person name="Otillar R.P."/>
            <person name="Terry A.Y."/>
            <person name="Boore J.L."/>
            <person name="Simakov O."/>
            <person name="Marletaz F."/>
            <person name="Cho S.-J."/>
            <person name="Edsinger-Gonzales E."/>
            <person name="Havlak P."/>
            <person name="Kuo D.-H."/>
            <person name="Larsson T."/>
            <person name="Lv J."/>
            <person name="Arendt D."/>
            <person name="Savage R."/>
            <person name="Osoegawa K."/>
            <person name="de Jong P."/>
            <person name="Lindberg D.R."/>
            <person name="Seaver E.C."/>
            <person name="Weisblat D.A."/>
            <person name="Putnam N.H."/>
            <person name="Grigoriev I.V."/>
            <person name="Rokhsar D.S."/>
        </authorList>
    </citation>
    <scope>NUCLEOTIDE SEQUENCE</scope>
</reference>
<dbReference type="InterPro" id="IPR014784">
    <property type="entry name" value="Cu2_ascorb_mOase-like_C"/>
</dbReference>
<dbReference type="GO" id="GO:0004504">
    <property type="term" value="F:peptidylglycine monooxygenase activity"/>
    <property type="evidence" value="ECO:0007669"/>
    <property type="project" value="UniProtKB-EC"/>
</dbReference>
<feature type="binding site" evidence="17">
    <location>
        <position position="94"/>
    </location>
    <ligand>
        <name>Cu(2+)</name>
        <dbReference type="ChEBI" id="CHEBI:29036"/>
        <label>1</label>
        <note>catalytic</note>
    </ligand>
</feature>
<sequence>MAIGLFFNYGCKNICFILTFTIFILLLIIASPLTSSSTPDDGSQPTSWVHTIQMPNVTTDKEDKYLCIDYDFSIKSKHFLTGFEAKPDNPNVHHMLLFACSGKARSSKAFECLGGCFLERIYFAWGRNAPPTNLPKGVGFKLATDGIDFLRYQVHYKTIVNTSDQSSLKLTFTTDPQPYTAAVLLMLKNFLKIPAHTKLTIGNVSCRYNLQATMYPIAFRVHAHMLGRVISAYVKKSSGWKLIGKGNPQWPQAFWPTNDKELVIENGDFIAAKCVYNSEHYDVDVNIGSTHNDEMCNFYLMYYKNSSDSGEVNFCDKDEYTDISRDVPGFALEELPPNPDLEDVGEGHKHHHHHVQSNISTEAQLNISLKPASNWPMLTNGMELGEVTGLATDRFGFMYLFHRGSTKWMSNSFDENFIYTGRDQPPIEDNTILKVNISSGEVVKMFGKNIFYMPHGIFVDHEGAIWLTDVAMHNVFKFPTTLEDNPQASPSLILGEKFIPGLDNVHFCKPTDVVVAPTGEVYVSDGYCNSRVIAFDRFGNFLKVWRVGEDENTYYLPHSISMDTQTGTIFVASRSSHSLYIYSVAGDFKKKITSDDFIPELFSVAY</sequence>
<protein>
    <recommendedName>
        <fullName evidence="25">Peptidylglycine monooxygenase</fullName>
    </recommendedName>
</protein>
<dbReference type="OrthoDB" id="10018185at2759"/>
<dbReference type="GO" id="GO:0016020">
    <property type="term" value="C:membrane"/>
    <property type="evidence" value="ECO:0007669"/>
    <property type="project" value="InterPro"/>
</dbReference>
<dbReference type="EnsemblMetazoa" id="HelroT90150">
    <property type="protein sequence ID" value="HelroP90150"/>
    <property type="gene ID" value="HelroG90150"/>
</dbReference>
<dbReference type="PROSITE" id="PS51125">
    <property type="entry name" value="NHL"/>
    <property type="match status" value="1"/>
</dbReference>
<dbReference type="GeneID" id="20217064"/>
<keyword evidence="8" id="KW-0862">Zinc</keyword>
<feature type="binding site" evidence="17">
    <location>
        <position position="224"/>
    </location>
    <ligand>
        <name>Cu(2+)</name>
        <dbReference type="ChEBI" id="CHEBI:29036"/>
        <label>1</label>
        <note>catalytic</note>
    </ligand>
</feature>
<dbReference type="InterPro" id="IPR024548">
    <property type="entry name" value="Cu2_monoox_C"/>
</dbReference>
<evidence type="ECO:0000313" key="22">
    <source>
        <dbReference type="EMBL" id="ESN91950.1"/>
    </source>
</evidence>
<dbReference type="SUPFAM" id="SSF63829">
    <property type="entry name" value="Calcium-dependent phosphotriesterase"/>
    <property type="match status" value="1"/>
</dbReference>
<feature type="domain" description="Copper type II ascorbate-dependent monooxygenase C-terminal" evidence="21">
    <location>
        <begin position="180"/>
        <end position="315"/>
    </location>
</feature>
<dbReference type="Gene3D" id="2.60.120.230">
    <property type="match status" value="1"/>
</dbReference>
<dbReference type="GO" id="GO:0004598">
    <property type="term" value="F:peptidylamidoglycolate lyase activity"/>
    <property type="evidence" value="ECO:0007669"/>
    <property type="project" value="UniProtKB-EC"/>
</dbReference>
<dbReference type="SUPFAM" id="SSF49742">
    <property type="entry name" value="PHM/PNGase F"/>
    <property type="match status" value="2"/>
</dbReference>
<keyword evidence="14" id="KW-0456">Lyase</keyword>
<dbReference type="InterPro" id="IPR000323">
    <property type="entry name" value="Cu2_ascorb_mOase_N"/>
</dbReference>
<dbReference type="AlphaFoldDB" id="T1G7L7"/>
<feature type="binding site" evidence="17">
    <location>
        <position position="222"/>
    </location>
    <ligand>
        <name>Cu(2+)</name>
        <dbReference type="ChEBI" id="CHEBI:29036"/>
        <label>1</label>
        <note>catalytic</note>
    </ligand>
</feature>
<evidence type="ECO:0000256" key="18">
    <source>
        <dbReference type="PIRSR" id="PIRSR600720-3"/>
    </source>
</evidence>
<dbReference type="eggNOG" id="KOG3567">
    <property type="taxonomic scope" value="Eukaryota"/>
</dbReference>
<evidence type="ECO:0000256" key="11">
    <source>
        <dbReference type="ARBA" id="ARBA00023033"/>
    </source>
</evidence>
<evidence type="ECO:0000259" key="21">
    <source>
        <dbReference type="Pfam" id="PF03712"/>
    </source>
</evidence>
<dbReference type="InterPro" id="IPR020611">
    <property type="entry name" value="Cu2_ascorb_mOase_CS-1"/>
</dbReference>
<feature type="domain" description="Copper type II ascorbate-dependent monooxygenase N-terminal" evidence="20">
    <location>
        <begin position="51"/>
        <end position="158"/>
    </location>
</feature>
<dbReference type="EMBL" id="KB097680">
    <property type="protein sequence ID" value="ESN91950.1"/>
    <property type="molecule type" value="Genomic_DNA"/>
</dbReference>
<evidence type="ECO:0000256" key="15">
    <source>
        <dbReference type="ARBA" id="ARBA00023268"/>
    </source>
</evidence>
<keyword evidence="7" id="KW-0677">Repeat</keyword>
<dbReference type="Gene3D" id="2.60.120.310">
    <property type="entry name" value="Copper type II, ascorbate-dependent monooxygenase, N-terminal domain"/>
    <property type="match status" value="1"/>
</dbReference>
<feature type="disulfide bond" evidence="18">
    <location>
        <begin position="206"/>
        <end position="315"/>
    </location>
</feature>
<evidence type="ECO:0000256" key="7">
    <source>
        <dbReference type="ARBA" id="ARBA00022737"/>
    </source>
</evidence>
<feature type="disulfide bond" evidence="18">
    <location>
        <begin position="274"/>
        <end position="296"/>
    </location>
</feature>
<keyword evidence="12 18" id="KW-1015">Disulfide bond</keyword>
<reference evidence="22 24" key="2">
    <citation type="journal article" date="2013" name="Nature">
        <title>Insights into bilaterian evolution from three spiralian genomes.</title>
        <authorList>
            <person name="Simakov O."/>
            <person name="Marletaz F."/>
            <person name="Cho S.J."/>
            <person name="Edsinger-Gonzales E."/>
            <person name="Havlak P."/>
            <person name="Hellsten U."/>
            <person name="Kuo D.H."/>
            <person name="Larsson T."/>
            <person name="Lv J."/>
            <person name="Arendt D."/>
            <person name="Savage R."/>
            <person name="Osoegawa K."/>
            <person name="de Jong P."/>
            <person name="Grimwood J."/>
            <person name="Chapman J.A."/>
            <person name="Shapiro H."/>
            <person name="Aerts A."/>
            <person name="Otillar R.P."/>
            <person name="Terry A.Y."/>
            <person name="Boore J.L."/>
            <person name="Grigoriev I.V."/>
            <person name="Lindberg D.R."/>
            <person name="Seaver E.C."/>
            <person name="Weisblat D.A."/>
            <person name="Putnam N.H."/>
            <person name="Rokhsar D.S."/>
        </authorList>
    </citation>
    <scope>NUCLEOTIDE SEQUENCE</scope>
</reference>
<evidence type="ECO:0000256" key="17">
    <source>
        <dbReference type="PIRSR" id="PIRSR600720-2"/>
    </source>
</evidence>
<evidence type="ECO:0000256" key="16">
    <source>
        <dbReference type="ARBA" id="ARBA00048431"/>
    </source>
</evidence>
<dbReference type="EMBL" id="AMQM01007865">
    <property type="status" value="NOT_ANNOTATED_CDS"/>
    <property type="molecule type" value="Genomic_DNA"/>
</dbReference>
<comment type="cofactor">
    <cofactor evidence="17">
        <name>Cu(2+)</name>
        <dbReference type="ChEBI" id="CHEBI:29036"/>
    </cofactor>
    <text evidence="17">Binds 2 Cu(2+) ions per subunit.</text>
</comment>
<comment type="similarity">
    <text evidence="4">In the N-terminal section; belongs to the copper type II ascorbate-dependent monooxygenase family.</text>
</comment>
<dbReference type="HOGENOM" id="CLU_012293_1_0_1"/>
<dbReference type="CTD" id="20217064"/>
<dbReference type="PRINTS" id="PR00790">
    <property type="entry name" value="PAMONOXGNASE"/>
</dbReference>
<dbReference type="InterPro" id="IPR008977">
    <property type="entry name" value="PHM/PNGase_F_dom_sf"/>
</dbReference>
<evidence type="ECO:0000256" key="9">
    <source>
        <dbReference type="ARBA" id="ARBA00023002"/>
    </source>
</evidence>
<feature type="disulfide bond" evidence="18">
    <location>
        <begin position="67"/>
        <end position="112"/>
    </location>
</feature>
<evidence type="ECO:0000256" key="14">
    <source>
        <dbReference type="ARBA" id="ARBA00023239"/>
    </source>
</evidence>
<keyword evidence="5 17" id="KW-0479">Metal-binding</keyword>
<dbReference type="RefSeq" id="XP_009029896.1">
    <property type="nucleotide sequence ID" value="XM_009031648.1"/>
</dbReference>
<dbReference type="InParanoid" id="T1G7L7"/>
<dbReference type="GO" id="GO:0006518">
    <property type="term" value="P:peptide metabolic process"/>
    <property type="evidence" value="ECO:0007669"/>
    <property type="project" value="InterPro"/>
</dbReference>
<dbReference type="CDD" id="cd14958">
    <property type="entry name" value="NHL_PAL_like"/>
    <property type="match status" value="1"/>
</dbReference>
<dbReference type="GO" id="GO:0005507">
    <property type="term" value="F:copper ion binding"/>
    <property type="evidence" value="ECO:0007669"/>
    <property type="project" value="InterPro"/>
</dbReference>
<dbReference type="GO" id="GO:0005576">
    <property type="term" value="C:extracellular region"/>
    <property type="evidence" value="ECO:0000318"/>
    <property type="project" value="GO_Central"/>
</dbReference>
<evidence type="ECO:0000256" key="10">
    <source>
        <dbReference type="ARBA" id="ARBA00023008"/>
    </source>
</evidence>
<accession>T1G7L7</accession>
<reference evidence="23" key="3">
    <citation type="submission" date="2015-06" db="UniProtKB">
        <authorList>
            <consortium name="EnsemblMetazoa"/>
        </authorList>
    </citation>
    <scope>IDENTIFICATION</scope>
</reference>
<dbReference type="Pfam" id="PF03712">
    <property type="entry name" value="Cu2_monoox_C"/>
    <property type="match status" value="1"/>
</dbReference>
<dbReference type="Proteomes" id="UP000015101">
    <property type="component" value="Unassembled WGS sequence"/>
</dbReference>
<dbReference type="InterPro" id="IPR036939">
    <property type="entry name" value="Cu2_ascorb_mOase_N_sf"/>
</dbReference>
<dbReference type="InterPro" id="IPR011042">
    <property type="entry name" value="6-blade_b-propeller_TolB-like"/>
</dbReference>
<keyword evidence="10 17" id="KW-0186">Copper</keyword>
<dbReference type="KEGG" id="hro:HELRODRAFT_90150"/>
<evidence type="ECO:0000259" key="20">
    <source>
        <dbReference type="Pfam" id="PF01082"/>
    </source>
</evidence>
<dbReference type="OMA" id="EHHAHQS"/>
<keyword evidence="6" id="KW-0732">Signal</keyword>
<dbReference type="PROSITE" id="PS00084">
    <property type="entry name" value="CU2_MONOOXYGENASE_1"/>
    <property type="match status" value="1"/>
</dbReference>
<evidence type="ECO:0000256" key="3">
    <source>
        <dbReference type="ARBA" id="ARBA00006026"/>
    </source>
</evidence>
<evidence type="ECO:0000256" key="4">
    <source>
        <dbReference type="ARBA" id="ARBA00010263"/>
    </source>
</evidence>
<dbReference type="InterPro" id="IPR000720">
    <property type="entry name" value="PHM/PAL"/>
</dbReference>
<comment type="similarity">
    <text evidence="3">In the C-terminal section; belongs to the peptidyl-alpha-hydroxyglycine alpha-amidating lyase family.</text>
</comment>
<evidence type="ECO:0000256" key="13">
    <source>
        <dbReference type="ARBA" id="ARBA00023180"/>
    </source>
</evidence>
<dbReference type="Pfam" id="PF01436">
    <property type="entry name" value="NHL"/>
    <property type="match status" value="1"/>
</dbReference>